<name>A0A0A0Q0G8_9CAUD</name>
<evidence type="ECO:0000313" key="1">
    <source>
        <dbReference type="EMBL" id="AHY25111.1"/>
    </source>
</evidence>
<keyword evidence="2" id="KW-1185">Reference proteome</keyword>
<proteinExistence type="predicted"/>
<dbReference type="RefSeq" id="YP_009211570.1">
    <property type="nucleotide sequence ID" value="NC_028940.1"/>
</dbReference>
<sequence>MSFYKNVKVLSTNIKDYSLDIENLNAILGNLSLKTSSMLKQFHNNTNMPIAVMEIIAKYSHKNPHESEWDTRRNSDTNASGYKNPLPAAFILDSMSNIFKLFNKLGSVGDLKIKDIKAFKYSIYAFNESSNNCLSLAKSQEDFDSNHSDLFYIELELKINNKIHDFGVLISIGGASSSCTAVSGANHSSVKRKELTSYWFPKIDEYFTVNESKNFGPNSKNFGIICDFVESCRKSVTERRNEL</sequence>
<reference evidence="1 2" key="1">
    <citation type="journal article" date="2015" name="Plant Pathol. J.">
        <title>Isolation and Genomic Characterization of the T4-Like Bacteriophage PM2 Infecting Pectobacterium carotovorum subsp. carotovorum.</title>
        <authorList>
            <person name="Lim J.A."/>
            <person name="Lee D.H."/>
            <person name="Heu S."/>
        </authorList>
    </citation>
    <scope>NUCLEOTIDE SEQUENCE [LARGE SCALE GENOMIC DNA]</scope>
</reference>
<protein>
    <submittedName>
        <fullName evidence="1">Uncharacterized protein</fullName>
    </submittedName>
</protein>
<evidence type="ECO:0000313" key="2">
    <source>
        <dbReference type="Proteomes" id="UP000030739"/>
    </source>
</evidence>
<gene>
    <name evidence="1" type="ORF">PM2_149</name>
</gene>
<dbReference type="OrthoDB" id="35646at10239"/>
<accession>A0A0A0Q0G8</accession>
<dbReference type="Proteomes" id="UP000030739">
    <property type="component" value="Segment"/>
</dbReference>
<dbReference type="KEGG" id="vg:26638042"/>
<organism evidence="1 2">
    <name type="scientific">Pectobacterium bacteriophage PM2</name>
    <dbReference type="NCBI Taxonomy" id="1429794"/>
    <lineage>
        <taxon>Viruses</taxon>
        <taxon>Duplodnaviria</taxon>
        <taxon>Heunggongvirae</taxon>
        <taxon>Uroviricota</taxon>
        <taxon>Caudoviricetes</taxon>
        <taxon>Pantevenvirales</taxon>
        <taxon>Straboviridae</taxon>
        <taxon>Tevenvirinae</taxon>
        <taxon>Mosugukvirus</taxon>
        <taxon>Mosugukvirus pm2</taxon>
    </lineage>
</organism>
<dbReference type="EMBL" id="KF835987">
    <property type="protein sequence ID" value="AHY25111.1"/>
    <property type="molecule type" value="Genomic_DNA"/>
</dbReference>
<dbReference type="GeneID" id="26638042"/>